<proteinExistence type="predicted"/>
<dbReference type="EMBL" id="AOIS01000013">
    <property type="protein sequence ID" value="ELZ22904.1"/>
    <property type="molecule type" value="Genomic_DNA"/>
</dbReference>
<organism evidence="2 3">
    <name type="scientific">Haloterrigena salina JCM 13891</name>
    <dbReference type="NCBI Taxonomy" id="1227488"/>
    <lineage>
        <taxon>Archaea</taxon>
        <taxon>Methanobacteriati</taxon>
        <taxon>Methanobacteriota</taxon>
        <taxon>Stenosarchaea group</taxon>
        <taxon>Halobacteria</taxon>
        <taxon>Halobacteriales</taxon>
        <taxon>Natrialbaceae</taxon>
        <taxon>Haloterrigena</taxon>
    </lineage>
</organism>
<feature type="region of interest" description="Disordered" evidence="1">
    <location>
        <begin position="248"/>
        <end position="319"/>
    </location>
</feature>
<dbReference type="Proteomes" id="UP000011657">
    <property type="component" value="Unassembled WGS sequence"/>
</dbReference>
<feature type="compositionally biased region" description="Acidic residues" evidence="1">
    <location>
        <begin position="291"/>
        <end position="306"/>
    </location>
</feature>
<evidence type="ECO:0000256" key="1">
    <source>
        <dbReference type="SAM" id="MobiDB-lite"/>
    </source>
</evidence>
<dbReference type="AlphaFoldDB" id="M0CM07"/>
<dbReference type="eggNOG" id="arCOG06339">
    <property type="taxonomic scope" value="Archaea"/>
</dbReference>
<dbReference type="OrthoDB" id="188364at2157"/>
<evidence type="ECO:0000313" key="2">
    <source>
        <dbReference type="EMBL" id="ELZ22904.1"/>
    </source>
</evidence>
<dbReference type="RefSeq" id="WP_008893088.1">
    <property type="nucleotide sequence ID" value="NZ_AOIS01000013.1"/>
</dbReference>
<dbReference type="PATRIC" id="fig|1227488.3.peg.746"/>
<accession>M0CM07</accession>
<reference evidence="2 3" key="1">
    <citation type="journal article" date="2014" name="PLoS Genet.">
        <title>Phylogenetically driven sequencing of extremely halophilic archaea reveals strategies for static and dynamic osmo-response.</title>
        <authorList>
            <person name="Becker E.A."/>
            <person name="Seitzer P.M."/>
            <person name="Tritt A."/>
            <person name="Larsen D."/>
            <person name="Krusor M."/>
            <person name="Yao A.I."/>
            <person name="Wu D."/>
            <person name="Madern D."/>
            <person name="Eisen J.A."/>
            <person name="Darling A.E."/>
            <person name="Facciotti M.T."/>
        </authorList>
    </citation>
    <scope>NUCLEOTIDE SEQUENCE [LARGE SCALE GENOMIC DNA]</scope>
    <source>
        <strain evidence="2 3">JCM 13891</strain>
    </source>
</reference>
<name>M0CM07_9EURY</name>
<comment type="caution">
    <text evidence="2">The sequence shown here is derived from an EMBL/GenBank/DDBJ whole genome shotgun (WGS) entry which is preliminary data.</text>
</comment>
<sequence length="319" mass="32048">MKSYRLLAAALAAVMVCTALAPMGAAAATTDHGDLSVSVSQADDVIVTVDANESTANATVDVATVDENATYAGAGEYDVADDGTVVLPTPEENVTVAVTATLGNETAETTATLEASEESGSTGIDVAQDGADVSVTVTEDGEGVATDVAVSTVDENASYADSGTHATDENGTLTLSAPDGNESVEVAFSATVGNESLETTATLSPAEETNDGLPGNFGALVGQFMEENASDNESDEPFGVRLAGFVVEHNPGNAPDHAGPPGHAGPPSDDGNDVDDDDEKRQGPPEHAGPPDEDDEDDEEDVEDDGNGGGPPANAGPDN</sequence>
<dbReference type="STRING" id="1227488.C477_03779"/>
<protein>
    <submittedName>
        <fullName evidence="2">Uncharacterized protein</fullName>
    </submittedName>
</protein>
<keyword evidence="3" id="KW-1185">Reference proteome</keyword>
<evidence type="ECO:0000313" key="3">
    <source>
        <dbReference type="Proteomes" id="UP000011657"/>
    </source>
</evidence>
<gene>
    <name evidence="2" type="ORF">C477_03779</name>
</gene>
<feature type="compositionally biased region" description="Low complexity" evidence="1">
    <location>
        <begin position="250"/>
        <end position="269"/>
    </location>
</feature>